<accession>A0A7H9DNP0</accession>
<organism evidence="2 3">
    <name type="scientific">Empedobacter falsenii</name>
    <dbReference type="NCBI Taxonomy" id="343874"/>
    <lineage>
        <taxon>Bacteria</taxon>
        <taxon>Pseudomonadati</taxon>
        <taxon>Bacteroidota</taxon>
        <taxon>Flavobacteriia</taxon>
        <taxon>Flavobacteriales</taxon>
        <taxon>Weeksellaceae</taxon>
        <taxon>Empedobacter</taxon>
    </lineage>
</organism>
<reference evidence="2 3" key="1">
    <citation type="submission" date="2019-06" db="EMBL/GenBank/DDBJ databases">
        <title>Emergence of pandrug resistant Empedobacter falsenii in China.</title>
        <authorList>
            <person name="Dong N."/>
            <person name="Chen S."/>
            <person name="Zhang R."/>
        </authorList>
    </citation>
    <scope>NUCLEOTIDE SEQUENCE [LARGE SCALE GENOMIC DNA]</scope>
    <source>
        <strain evidence="2 3">1681-1</strain>
    </source>
</reference>
<dbReference type="KEGG" id="efal:FH779_01160"/>
<dbReference type="RefSeq" id="WP_180905765.1">
    <property type="nucleotide sequence ID" value="NZ_CP040908.1"/>
</dbReference>
<evidence type="ECO:0000313" key="3">
    <source>
        <dbReference type="Proteomes" id="UP000510643"/>
    </source>
</evidence>
<protein>
    <recommendedName>
        <fullName evidence="4">DUF4402 domain-containing protein</fullName>
    </recommendedName>
</protein>
<dbReference type="EMBL" id="CP040908">
    <property type="protein sequence ID" value="QLL56778.1"/>
    <property type="molecule type" value="Genomic_DNA"/>
</dbReference>
<dbReference type="AlphaFoldDB" id="A0A7H9DNP0"/>
<keyword evidence="1" id="KW-0732">Signal</keyword>
<feature type="signal peptide" evidence="1">
    <location>
        <begin position="1"/>
        <end position="21"/>
    </location>
</feature>
<evidence type="ECO:0000313" key="2">
    <source>
        <dbReference type="EMBL" id="QLL56778.1"/>
    </source>
</evidence>
<evidence type="ECO:0008006" key="4">
    <source>
        <dbReference type="Google" id="ProtNLM"/>
    </source>
</evidence>
<gene>
    <name evidence="2" type="ORF">FH779_01160</name>
</gene>
<feature type="chain" id="PRO_5028875282" description="DUF4402 domain-containing protein" evidence="1">
    <location>
        <begin position="22"/>
        <end position="183"/>
    </location>
</feature>
<sequence length="183" mass="19820">MKKLAFFLTIFCTLTSGLAIAQTKTATATLNVKLRPIQTIVIGGDNTVNLVYKTKEDYSNGVTANMNDHLIVYSTGGFAVKVGSKNEKLTSKNNEVKGEIEANKINLEASAGSGNSLSSYKFNEKVALNTEAKPLFSSTVGGTDLKFNVAYKGEGNNAYVNKYYNVENPNVYTTTVTYTIEAQ</sequence>
<evidence type="ECO:0000256" key="1">
    <source>
        <dbReference type="SAM" id="SignalP"/>
    </source>
</evidence>
<dbReference type="GeneID" id="78400033"/>
<keyword evidence="3" id="KW-1185">Reference proteome</keyword>
<proteinExistence type="predicted"/>
<name>A0A7H9DNP0_9FLAO</name>
<dbReference type="Proteomes" id="UP000510643">
    <property type="component" value="Chromosome"/>
</dbReference>